<feature type="transmembrane region" description="Helical" evidence="1">
    <location>
        <begin position="51"/>
        <end position="72"/>
    </location>
</feature>
<gene>
    <name evidence="2" type="ORF">OLEA9_A094559</name>
</gene>
<keyword evidence="1" id="KW-0812">Transmembrane</keyword>
<name>A0A8S0S6K7_OLEEU</name>
<dbReference type="EMBL" id="CACTIH010003913">
    <property type="protein sequence ID" value="CAA2987303.1"/>
    <property type="molecule type" value="Genomic_DNA"/>
</dbReference>
<reference evidence="2 3" key="1">
    <citation type="submission" date="2019-12" db="EMBL/GenBank/DDBJ databases">
        <authorList>
            <person name="Alioto T."/>
            <person name="Alioto T."/>
            <person name="Gomez Garrido J."/>
        </authorList>
    </citation>
    <scope>NUCLEOTIDE SEQUENCE [LARGE SCALE GENOMIC DNA]</scope>
</reference>
<protein>
    <submittedName>
        <fullName evidence="2">Uncharacterized protein</fullName>
    </submittedName>
</protein>
<evidence type="ECO:0000313" key="2">
    <source>
        <dbReference type="EMBL" id="CAA2987303.1"/>
    </source>
</evidence>
<evidence type="ECO:0000256" key="1">
    <source>
        <dbReference type="SAM" id="Phobius"/>
    </source>
</evidence>
<keyword evidence="1" id="KW-1133">Transmembrane helix</keyword>
<keyword evidence="3" id="KW-1185">Reference proteome</keyword>
<dbReference type="Gramene" id="OE9A094559T1">
    <property type="protein sequence ID" value="OE9A094559C1"/>
    <property type="gene ID" value="OE9A094559"/>
</dbReference>
<sequence length="140" mass="16818">MEMMVAMIRVAGEMQPDLGRRGCRHRCRPAIATADESTKWTKTRWRARRRWVNLGSVTWIWVRLLLYVLSWARRRSVWEVWVIDAEDLWVIRWVTYWSGDDRRRSYEDDRKLASMGQVKSMGSGWWGMVVVFVGIILRWL</sequence>
<dbReference type="Proteomes" id="UP000594638">
    <property type="component" value="Unassembled WGS sequence"/>
</dbReference>
<feature type="transmembrane region" description="Helical" evidence="1">
    <location>
        <begin position="123"/>
        <end position="139"/>
    </location>
</feature>
<evidence type="ECO:0000313" key="3">
    <source>
        <dbReference type="Proteomes" id="UP000594638"/>
    </source>
</evidence>
<accession>A0A8S0S6K7</accession>
<proteinExistence type="predicted"/>
<dbReference type="AlphaFoldDB" id="A0A8S0S6K7"/>
<organism evidence="2 3">
    <name type="scientific">Olea europaea subsp. europaea</name>
    <dbReference type="NCBI Taxonomy" id="158383"/>
    <lineage>
        <taxon>Eukaryota</taxon>
        <taxon>Viridiplantae</taxon>
        <taxon>Streptophyta</taxon>
        <taxon>Embryophyta</taxon>
        <taxon>Tracheophyta</taxon>
        <taxon>Spermatophyta</taxon>
        <taxon>Magnoliopsida</taxon>
        <taxon>eudicotyledons</taxon>
        <taxon>Gunneridae</taxon>
        <taxon>Pentapetalae</taxon>
        <taxon>asterids</taxon>
        <taxon>lamiids</taxon>
        <taxon>Lamiales</taxon>
        <taxon>Oleaceae</taxon>
        <taxon>Oleeae</taxon>
        <taxon>Olea</taxon>
    </lineage>
</organism>
<comment type="caution">
    <text evidence="2">The sequence shown here is derived from an EMBL/GenBank/DDBJ whole genome shotgun (WGS) entry which is preliminary data.</text>
</comment>
<keyword evidence="1" id="KW-0472">Membrane</keyword>